<feature type="non-terminal residue" evidence="1">
    <location>
        <position position="1"/>
    </location>
</feature>
<reference evidence="1" key="1">
    <citation type="journal article" date="2022" name="bioRxiv">
        <title>Sequencing and chromosome-scale assembly of the giantPleurodeles waltlgenome.</title>
        <authorList>
            <person name="Brown T."/>
            <person name="Elewa A."/>
            <person name="Iarovenko S."/>
            <person name="Subramanian E."/>
            <person name="Araus A.J."/>
            <person name="Petzold A."/>
            <person name="Susuki M."/>
            <person name="Suzuki K.-i.T."/>
            <person name="Hayashi T."/>
            <person name="Toyoda A."/>
            <person name="Oliveira C."/>
            <person name="Osipova E."/>
            <person name="Leigh N.D."/>
            <person name="Simon A."/>
            <person name="Yun M.H."/>
        </authorList>
    </citation>
    <scope>NUCLEOTIDE SEQUENCE</scope>
    <source>
        <strain evidence="1">20211129_DDA</strain>
        <tissue evidence="1">Liver</tissue>
    </source>
</reference>
<dbReference type="AlphaFoldDB" id="A0AAV7LF63"/>
<keyword evidence="2" id="KW-1185">Reference proteome</keyword>
<protein>
    <submittedName>
        <fullName evidence="1">Uncharacterized protein</fullName>
    </submittedName>
</protein>
<comment type="caution">
    <text evidence="1">The sequence shown here is derived from an EMBL/GenBank/DDBJ whole genome shotgun (WGS) entry which is preliminary data.</text>
</comment>
<evidence type="ECO:0000313" key="2">
    <source>
        <dbReference type="Proteomes" id="UP001066276"/>
    </source>
</evidence>
<name>A0AAV7LF63_PLEWA</name>
<proteinExistence type="predicted"/>
<sequence length="49" mass="5443">DLQELATAPEEMEIVQQGYDAELQIAVDALEQILQVQDGPCTMSKDTTY</sequence>
<organism evidence="1 2">
    <name type="scientific">Pleurodeles waltl</name>
    <name type="common">Iberian ribbed newt</name>
    <dbReference type="NCBI Taxonomy" id="8319"/>
    <lineage>
        <taxon>Eukaryota</taxon>
        <taxon>Metazoa</taxon>
        <taxon>Chordata</taxon>
        <taxon>Craniata</taxon>
        <taxon>Vertebrata</taxon>
        <taxon>Euteleostomi</taxon>
        <taxon>Amphibia</taxon>
        <taxon>Batrachia</taxon>
        <taxon>Caudata</taxon>
        <taxon>Salamandroidea</taxon>
        <taxon>Salamandridae</taxon>
        <taxon>Pleurodelinae</taxon>
        <taxon>Pleurodeles</taxon>
    </lineage>
</organism>
<feature type="non-terminal residue" evidence="1">
    <location>
        <position position="49"/>
    </location>
</feature>
<dbReference type="EMBL" id="JANPWB010000015">
    <property type="protein sequence ID" value="KAJ1090240.1"/>
    <property type="molecule type" value="Genomic_DNA"/>
</dbReference>
<gene>
    <name evidence="1" type="ORF">NDU88_003375</name>
</gene>
<dbReference type="Proteomes" id="UP001066276">
    <property type="component" value="Chromosome 11"/>
</dbReference>
<accession>A0AAV7LF63</accession>
<evidence type="ECO:0000313" key="1">
    <source>
        <dbReference type="EMBL" id="KAJ1090240.1"/>
    </source>
</evidence>